<keyword evidence="3 6" id="KW-0687">Ribonucleoprotein</keyword>
<dbReference type="EMBL" id="DRHH01000042">
    <property type="protein sequence ID" value="HEB13979.1"/>
    <property type="molecule type" value="Genomic_DNA"/>
</dbReference>
<reference evidence="9" key="1">
    <citation type="journal article" date="2020" name="mSystems">
        <title>Genome- and Community-Level Interaction Insights into Carbon Utilization and Element Cycling Functions of Hydrothermarchaeota in Hydrothermal Sediment.</title>
        <authorList>
            <person name="Zhou Z."/>
            <person name="Liu Y."/>
            <person name="Xu W."/>
            <person name="Pan J."/>
            <person name="Luo Z.H."/>
            <person name="Li M."/>
        </authorList>
    </citation>
    <scope>NUCLEOTIDE SEQUENCE [LARGE SCALE GENOMIC DNA]</scope>
    <source>
        <strain evidence="9">HyVt-365</strain>
    </source>
</reference>
<dbReference type="Gene3D" id="3.90.930.12">
    <property type="entry name" value="Ribosomal protein L6, alpha-beta domain"/>
    <property type="match status" value="2"/>
</dbReference>
<comment type="function">
    <text evidence="7">This protein binds to the 23S rRNA, and is important in its secondary structure. It is located near the subunit interface in the base of the L7/L12 stalk, and near the tRNA binding site of the peptidyltransferase center.</text>
</comment>
<dbReference type="InterPro" id="IPR019906">
    <property type="entry name" value="Ribosomal_uL6_bac-type"/>
</dbReference>
<keyword evidence="7" id="KW-0694">RNA-binding</keyword>
<dbReference type="GO" id="GO:0022625">
    <property type="term" value="C:cytosolic large ribosomal subunit"/>
    <property type="evidence" value="ECO:0007669"/>
    <property type="project" value="UniProtKB-UniRule"/>
</dbReference>
<dbReference type="GO" id="GO:0002181">
    <property type="term" value="P:cytoplasmic translation"/>
    <property type="evidence" value="ECO:0007669"/>
    <property type="project" value="TreeGrafter"/>
</dbReference>
<dbReference type="PROSITE" id="PS00525">
    <property type="entry name" value="RIBOSOMAL_L6_1"/>
    <property type="match status" value="1"/>
</dbReference>
<keyword evidence="2 6" id="KW-0689">Ribosomal protein</keyword>
<dbReference type="GO" id="GO:0019843">
    <property type="term" value="F:rRNA binding"/>
    <property type="evidence" value="ECO:0007669"/>
    <property type="project" value="UniProtKB-UniRule"/>
</dbReference>
<dbReference type="InterPro" id="IPR020040">
    <property type="entry name" value="Ribosomal_uL6_a/b-dom"/>
</dbReference>
<dbReference type="SUPFAM" id="SSF56053">
    <property type="entry name" value="Ribosomal protein L6"/>
    <property type="match status" value="2"/>
</dbReference>
<evidence type="ECO:0000256" key="4">
    <source>
        <dbReference type="ARBA" id="ARBA00035454"/>
    </source>
</evidence>
<evidence type="ECO:0000256" key="2">
    <source>
        <dbReference type="ARBA" id="ARBA00022980"/>
    </source>
</evidence>
<evidence type="ECO:0000256" key="7">
    <source>
        <dbReference type="RuleBase" id="RU003870"/>
    </source>
</evidence>
<comment type="similarity">
    <text evidence="1 6">Belongs to the universal ribosomal protein uL6 family.</text>
</comment>
<dbReference type="InterPro" id="IPR036789">
    <property type="entry name" value="Ribosomal_uL6-like_a/b-dom_sf"/>
</dbReference>
<keyword evidence="7" id="KW-0699">rRNA-binding</keyword>
<protein>
    <recommendedName>
        <fullName evidence="4 5">50S ribosomal protein L6</fullName>
    </recommendedName>
</protein>
<organism evidence="9">
    <name type="scientific">candidate division WWE3 bacterium</name>
    <dbReference type="NCBI Taxonomy" id="2053526"/>
    <lineage>
        <taxon>Bacteria</taxon>
        <taxon>Katanobacteria</taxon>
    </lineage>
</organism>
<dbReference type="PIRSF" id="PIRSF002162">
    <property type="entry name" value="Ribosomal_L6"/>
    <property type="match status" value="1"/>
</dbReference>
<name>A0A7C1T5W6_UNCKA</name>
<dbReference type="AlphaFoldDB" id="A0A7C1T5W6"/>
<dbReference type="InterPro" id="IPR002358">
    <property type="entry name" value="Ribosomal_uL6_CS"/>
</dbReference>
<dbReference type="PANTHER" id="PTHR11655:SF14">
    <property type="entry name" value="LARGE RIBOSOMAL SUBUNIT PROTEIN UL6M"/>
    <property type="match status" value="1"/>
</dbReference>
<comment type="caution">
    <text evidence="9">The sequence shown here is derived from an EMBL/GenBank/DDBJ whole genome shotgun (WGS) entry which is preliminary data.</text>
</comment>
<sequence length="188" mass="20194">MIGKKPLEIPEGTTLKIEKEGDSGRPTVVKASGPKGELTVEVSPGVKVVLGDGIISLEKNKDTPQRIFGLSFALLRNVVEGVSRGFIKELELVGVGYRVAKTGDGLKMTLGFSHPVEFKLSERVSAEVEGDTKIKITGIDKQLVSQTAAEIRKLKPPEPYKGKGIRYKDEVVRLKPGKAAKTVEGATA</sequence>
<gene>
    <name evidence="9" type="ORF">ENI09_01020</name>
</gene>
<dbReference type="Proteomes" id="UP000885744">
    <property type="component" value="Unassembled WGS sequence"/>
</dbReference>
<dbReference type="GO" id="GO:0003735">
    <property type="term" value="F:structural constituent of ribosome"/>
    <property type="evidence" value="ECO:0007669"/>
    <property type="project" value="UniProtKB-UniRule"/>
</dbReference>
<evidence type="ECO:0000256" key="6">
    <source>
        <dbReference type="RuleBase" id="RU003869"/>
    </source>
</evidence>
<evidence type="ECO:0000313" key="9">
    <source>
        <dbReference type="EMBL" id="HEB13979.1"/>
    </source>
</evidence>
<evidence type="ECO:0000256" key="1">
    <source>
        <dbReference type="ARBA" id="ARBA00009356"/>
    </source>
</evidence>
<dbReference type="InterPro" id="IPR000702">
    <property type="entry name" value="Ribosomal_uL6-like"/>
</dbReference>
<accession>A0A7C1T5W6</accession>
<dbReference type="Pfam" id="PF00347">
    <property type="entry name" value="Ribosomal_L6"/>
    <property type="match status" value="1"/>
</dbReference>
<evidence type="ECO:0000259" key="8">
    <source>
        <dbReference type="Pfam" id="PF00347"/>
    </source>
</evidence>
<evidence type="ECO:0000256" key="5">
    <source>
        <dbReference type="NCBIfam" id="TIGR03654"/>
    </source>
</evidence>
<dbReference type="NCBIfam" id="TIGR03654">
    <property type="entry name" value="L6_bact"/>
    <property type="match status" value="1"/>
</dbReference>
<feature type="domain" description="Large ribosomal subunit protein uL6 alpha-beta" evidence="8">
    <location>
        <begin position="93"/>
        <end position="167"/>
    </location>
</feature>
<dbReference type="PANTHER" id="PTHR11655">
    <property type="entry name" value="60S/50S RIBOSOMAL PROTEIN L6/L9"/>
    <property type="match status" value="1"/>
</dbReference>
<dbReference type="PRINTS" id="PR00059">
    <property type="entry name" value="RIBOSOMALL6"/>
</dbReference>
<proteinExistence type="inferred from homology"/>
<dbReference type="FunFam" id="3.90.930.12:FF:000001">
    <property type="entry name" value="50S ribosomal protein L6"/>
    <property type="match status" value="1"/>
</dbReference>
<evidence type="ECO:0000256" key="3">
    <source>
        <dbReference type="ARBA" id="ARBA00023274"/>
    </source>
</evidence>